<dbReference type="Gene3D" id="3.10.20.90">
    <property type="entry name" value="Phosphatidylinositol 3-kinase Catalytic Subunit, Chain A, domain 1"/>
    <property type="match status" value="1"/>
</dbReference>
<gene>
    <name evidence="2" type="ORF">CDL12_19876</name>
</gene>
<dbReference type="InterPro" id="IPR029071">
    <property type="entry name" value="Ubiquitin-like_domsf"/>
</dbReference>
<proteinExistence type="predicted"/>
<feature type="domain" description="Rad60/SUMO-like" evidence="1">
    <location>
        <begin position="29"/>
        <end position="84"/>
    </location>
</feature>
<dbReference type="Pfam" id="PF11976">
    <property type="entry name" value="Rad60-SLD"/>
    <property type="match status" value="1"/>
</dbReference>
<dbReference type="OrthoDB" id="897871at2759"/>
<name>A0A2G9GQH4_9LAMI</name>
<dbReference type="STRING" id="429701.A0A2G9GQH4"/>
<dbReference type="AlphaFoldDB" id="A0A2G9GQH4"/>
<dbReference type="PANTHER" id="PTHR10562">
    <property type="entry name" value="SMALL UBIQUITIN-RELATED MODIFIER"/>
    <property type="match status" value="1"/>
</dbReference>
<dbReference type="SUPFAM" id="SSF54236">
    <property type="entry name" value="Ubiquitin-like"/>
    <property type="match status" value="1"/>
</dbReference>
<comment type="caution">
    <text evidence="2">The sequence shown here is derived from an EMBL/GenBank/DDBJ whole genome shotgun (WGS) entry which is preliminary data.</text>
</comment>
<accession>A0A2G9GQH4</accession>
<evidence type="ECO:0000313" key="3">
    <source>
        <dbReference type="Proteomes" id="UP000231279"/>
    </source>
</evidence>
<dbReference type="EMBL" id="NKXS01004058">
    <property type="protein sequence ID" value="PIN07557.1"/>
    <property type="molecule type" value="Genomic_DNA"/>
</dbReference>
<evidence type="ECO:0000313" key="2">
    <source>
        <dbReference type="EMBL" id="PIN07557.1"/>
    </source>
</evidence>
<dbReference type="Proteomes" id="UP000231279">
    <property type="component" value="Unassembled WGS sequence"/>
</dbReference>
<reference evidence="3" key="1">
    <citation type="journal article" date="2018" name="Gigascience">
        <title>Genome assembly of the Pink Ipe (Handroanthus impetiginosus, Bignoniaceae), a highly valued, ecologically keystone Neotropical timber forest tree.</title>
        <authorList>
            <person name="Silva-Junior O.B."/>
            <person name="Grattapaglia D."/>
            <person name="Novaes E."/>
            <person name="Collevatti R.G."/>
        </authorList>
    </citation>
    <scope>NUCLEOTIDE SEQUENCE [LARGE SCALE GENOMIC DNA]</scope>
    <source>
        <strain evidence="3">cv. UFG-1</strain>
    </source>
</reference>
<protein>
    <submittedName>
        <fullName evidence="2">Ubiquitin-like protein</fullName>
    </submittedName>
</protein>
<dbReference type="InterPro" id="IPR022617">
    <property type="entry name" value="Rad60/SUMO-like_dom"/>
</dbReference>
<evidence type="ECO:0000259" key="1">
    <source>
        <dbReference type="Pfam" id="PF11976"/>
    </source>
</evidence>
<keyword evidence="3" id="KW-1185">Reference proteome</keyword>
<sequence>MAVKQQDSIVTIRIQYSPRNNGGDSQIQSFRTRRDDPLRRIFLDFCDSLELVYGTVRVSYDGRRVLETETPDQLEMDDRDIIDAFTDQSGGCGRSDHLFLVLII</sequence>
<organism evidence="2 3">
    <name type="scientific">Handroanthus impetiginosus</name>
    <dbReference type="NCBI Taxonomy" id="429701"/>
    <lineage>
        <taxon>Eukaryota</taxon>
        <taxon>Viridiplantae</taxon>
        <taxon>Streptophyta</taxon>
        <taxon>Embryophyta</taxon>
        <taxon>Tracheophyta</taxon>
        <taxon>Spermatophyta</taxon>
        <taxon>Magnoliopsida</taxon>
        <taxon>eudicotyledons</taxon>
        <taxon>Gunneridae</taxon>
        <taxon>Pentapetalae</taxon>
        <taxon>asterids</taxon>
        <taxon>lamiids</taxon>
        <taxon>Lamiales</taxon>
        <taxon>Bignoniaceae</taxon>
        <taxon>Crescentiina</taxon>
        <taxon>Tabebuia alliance</taxon>
        <taxon>Handroanthus</taxon>
    </lineage>
</organism>